<gene>
    <name evidence="6" type="ORF">C2845_PM05G37900</name>
</gene>
<feature type="domain" description="Glycoside hydrolase family 20 catalytic" evidence="5">
    <location>
        <begin position="65"/>
        <end position="174"/>
    </location>
</feature>
<name>A0A3L6T081_PANMI</name>
<dbReference type="EMBL" id="PQIB02000003">
    <property type="protein sequence ID" value="RLN30140.1"/>
    <property type="molecule type" value="Genomic_DNA"/>
</dbReference>
<evidence type="ECO:0000313" key="7">
    <source>
        <dbReference type="Proteomes" id="UP000275267"/>
    </source>
</evidence>
<dbReference type="EC" id="3.2.1.52" evidence="3"/>
<dbReference type="PRINTS" id="PR00738">
    <property type="entry name" value="GLHYDRLASE20"/>
</dbReference>
<evidence type="ECO:0000313" key="6">
    <source>
        <dbReference type="EMBL" id="RLN30140.1"/>
    </source>
</evidence>
<proteinExistence type="inferred from homology"/>
<keyword evidence="4" id="KW-0378">Hydrolase</keyword>
<dbReference type="InterPro" id="IPR025705">
    <property type="entry name" value="Beta_hexosaminidase_sua/sub"/>
</dbReference>
<sequence length="223" mass="24921">MKTLDYGDVACRWIIDMGVGYPSLWPSAICKEPLDILARFSSSSLSIWEVMKSTQLETESSSSCREESFNNFGDKLDHNTVVHNWLGGTVAEEAVAAGLRCILSKQESWYLDHLYVQWEGFYMNEPLAKIHKPEQQRLVLGGEVCMWGEKIDSSDIQQTIWPRSAAAAERLWTPIEKLATNTSMAAPRLAWFRCLLNQRGVAAAPLVGYGQSAPLYPGSCISQ</sequence>
<evidence type="ECO:0000256" key="3">
    <source>
        <dbReference type="ARBA" id="ARBA00012663"/>
    </source>
</evidence>
<evidence type="ECO:0000256" key="4">
    <source>
        <dbReference type="ARBA" id="ARBA00022801"/>
    </source>
</evidence>
<dbReference type="PANTHER" id="PTHR22600">
    <property type="entry name" value="BETA-HEXOSAMINIDASE"/>
    <property type="match status" value="1"/>
</dbReference>
<dbReference type="GO" id="GO:0016020">
    <property type="term" value="C:membrane"/>
    <property type="evidence" value="ECO:0007669"/>
    <property type="project" value="TreeGrafter"/>
</dbReference>
<dbReference type="Proteomes" id="UP000275267">
    <property type="component" value="Unassembled WGS sequence"/>
</dbReference>
<comment type="caution">
    <text evidence="6">The sequence shown here is derived from an EMBL/GenBank/DDBJ whole genome shotgun (WGS) entry which is preliminary data.</text>
</comment>
<dbReference type="GO" id="GO:0005975">
    <property type="term" value="P:carbohydrate metabolic process"/>
    <property type="evidence" value="ECO:0007669"/>
    <property type="project" value="InterPro"/>
</dbReference>
<dbReference type="STRING" id="4540.A0A3L6T081"/>
<evidence type="ECO:0000256" key="1">
    <source>
        <dbReference type="ARBA" id="ARBA00001231"/>
    </source>
</evidence>
<dbReference type="Gene3D" id="3.20.20.80">
    <property type="entry name" value="Glycosidases"/>
    <property type="match status" value="1"/>
</dbReference>
<dbReference type="OrthoDB" id="428480at2759"/>
<accession>A0A3L6T081</accession>
<dbReference type="SUPFAM" id="SSF51445">
    <property type="entry name" value="(Trans)glycosidases"/>
    <property type="match status" value="1"/>
</dbReference>
<dbReference type="Pfam" id="PF00728">
    <property type="entry name" value="Glyco_hydro_20"/>
    <property type="match status" value="1"/>
</dbReference>
<dbReference type="AlphaFoldDB" id="A0A3L6T081"/>
<dbReference type="InterPro" id="IPR015883">
    <property type="entry name" value="Glyco_hydro_20_cat"/>
</dbReference>
<organism evidence="6 7">
    <name type="scientific">Panicum miliaceum</name>
    <name type="common">Proso millet</name>
    <name type="synonym">Broomcorn millet</name>
    <dbReference type="NCBI Taxonomy" id="4540"/>
    <lineage>
        <taxon>Eukaryota</taxon>
        <taxon>Viridiplantae</taxon>
        <taxon>Streptophyta</taxon>
        <taxon>Embryophyta</taxon>
        <taxon>Tracheophyta</taxon>
        <taxon>Spermatophyta</taxon>
        <taxon>Magnoliopsida</taxon>
        <taxon>Liliopsida</taxon>
        <taxon>Poales</taxon>
        <taxon>Poaceae</taxon>
        <taxon>PACMAD clade</taxon>
        <taxon>Panicoideae</taxon>
        <taxon>Panicodae</taxon>
        <taxon>Paniceae</taxon>
        <taxon>Panicinae</taxon>
        <taxon>Panicum</taxon>
        <taxon>Panicum sect. Panicum</taxon>
    </lineage>
</organism>
<comment type="similarity">
    <text evidence="2">Belongs to the glycosyl hydrolase 20 family.</text>
</comment>
<dbReference type="GO" id="GO:0004563">
    <property type="term" value="F:beta-N-acetylhexosaminidase activity"/>
    <property type="evidence" value="ECO:0007669"/>
    <property type="project" value="UniProtKB-EC"/>
</dbReference>
<dbReference type="GO" id="GO:0030203">
    <property type="term" value="P:glycosaminoglycan metabolic process"/>
    <property type="evidence" value="ECO:0007669"/>
    <property type="project" value="TreeGrafter"/>
</dbReference>
<dbReference type="InterPro" id="IPR017853">
    <property type="entry name" value="GH"/>
</dbReference>
<evidence type="ECO:0000259" key="5">
    <source>
        <dbReference type="Pfam" id="PF00728"/>
    </source>
</evidence>
<reference evidence="7" key="1">
    <citation type="journal article" date="2019" name="Nat. Commun.">
        <title>The genome of broomcorn millet.</title>
        <authorList>
            <person name="Zou C."/>
            <person name="Miki D."/>
            <person name="Li D."/>
            <person name="Tang Q."/>
            <person name="Xiao L."/>
            <person name="Rajput S."/>
            <person name="Deng P."/>
            <person name="Jia W."/>
            <person name="Huang R."/>
            <person name="Zhang M."/>
            <person name="Sun Y."/>
            <person name="Hu J."/>
            <person name="Fu X."/>
            <person name="Schnable P.S."/>
            <person name="Li F."/>
            <person name="Zhang H."/>
            <person name="Feng B."/>
            <person name="Zhu X."/>
            <person name="Liu R."/>
            <person name="Schnable J.C."/>
            <person name="Zhu J.-K."/>
            <person name="Zhang H."/>
        </authorList>
    </citation>
    <scope>NUCLEOTIDE SEQUENCE [LARGE SCALE GENOMIC DNA]</scope>
</reference>
<protein>
    <recommendedName>
        <fullName evidence="3">beta-N-acetylhexosaminidase</fullName>
        <ecNumber evidence="3">3.2.1.52</ecNumber>
    </recommendedName>
</protein>
<comment type="catalytic activity">
    <reaction evidence="1">
        <text>Hydrolysis of terminal non-reducing N-acetyl-D-hexosamine residues in N-acetyl-beta-D-hexosaminides.</text>
        <dbReference type="EC" id="3.2.1.52"/>
    </reaction>
</comment>
<evidence type="ECO:0000256" key="2">
    <source>
        <dbReference type="ARBA" id="ARBA00006285"/>
    </source>
</evidence>
<keyword evidence="7" id="KW-1185">Reference proteome</keyword>
<dbReference type="PANTHER" id="PTHR22600:SF21">
    <property type="entry name" value="BETA-HEXOSAMINIDASE A"/>
    <property type="match status" value="1"/>
</dbReference>